<dbReference type="SMART" id="SM00369">
    <property type="entry name" value="LRR_TYP"/>
    <property type="match status" value="3"/>
</dbReference>
<feature type="compositionally biased region" description="Basic and acidic residues" evidence="7">
    <location>
        <begin position="218"/>
        <end position="229"/>
    </location>
</feature>
<evidence type="ECO:0000256" key="2">
    <source>
        <dbReference type="ARBA" id="ARBA00022614"/>
    </source>
</evidence>
<proteinExistence type="predicted"/>
<reference evidence="8 9" key="1">
    <citation type="journal article" date="2021" name="MBio">
        <title>A New Model Trypanosomatid, Novymonas esmeraldas: Genomic Perception of Its 'Candidatus Pandoraea novymonadis' Endosymbiont.</title>
        <authorList>
            <person name="Zakharova A."/>
            <person name="Saura A."/>
            <person name="Butenko A."/>
            <person name="Podesvova L."/>
            <person name="Warmusova S."/>
            <person name="Kostygov A.Y."/>
            <person name="Nenarokova A."/>
            <person name="Lukes J."/>
            <person name="Opperdoes F.R."/>
            <person name="Yurchenko V."/>
        </authorList>
    </citation>
    <scope>NUCLEOTIDE SEQUENCE [LARGE SCALE GENOMIC DNA]</scope>
    <source>
        <strain evidence="8 9">E262AT.01</strain>
    </source>
</reference>
<comment type="subcellular location">
    <subcellularLocation>
        <location evidence="1">Cell projection</location>
        <location evidence="1">Cilium</location>
    </subcellularLocation>
</comment>
<keyword evidence="9" id="KW-1185">Reference proteome</keyword>
<gene>
    <name evidence="8" type="ORF">NESM_000451200</name>
</gene>
<keyword evidence="6" id="KW-0175">Coiled coil</keyword>
<name>A0AAW0EMJ9_9TRYP</name>
<evidence type="ECO:0000256" key="5">
    <source>
        <dbReference type="ARBA" id="ARBA00023273"/>
    </source>
</evidence>
<dbReference type="AlphaFoldDB" id="A0AAW0EMJ9"/>
<evidence type="ECO:0000256" key="4">
    <source>
        <dbReference type="ARBA" id="ARBA00023069"/>
    </source>
</evidence>
<dbReference type="PROSITE" id="PS51450">
    <property type="entry name" value="LRR"/>
    <property type="match status" value="3"/>
</dbReference>
<sequence length="749" mass="80032">MTTTASSSRGSAQSEEVEVSGRGRGIRAIDLPVVFATPHEQQMLSVITAFDVSRNELTALTDLHPLRSLARLNASYNRISVIAGLPLRLTQLNLSHNRLDHLDHVGQLMHLRELDVSGNRLTSLAGLHPRLPLEVLRADDNRVHRTTGLEGLPRLRVLSLANNYIADVDELMFASTTPSLQLLQLVGNPVARVRRYRQTLAELQPALVSLDGAPLTRGTDRPDTPERRPTSQAAVEAPPEPQPQRAPLPRPQTTTASLRGAAAVGDVDTRPRPSPPPPPPPARASHPPAPPAAAAAATAAAAGVARRNPVRRAAHGSSLSTAVAEHRDDSTADVDPSVDVVADSVADVRTPELQRRQGSGYAVLHASPGVGTAERRRGGWQAGGSTTPASRSVSDQRELDAATAQLHDSLVAQEQREKECHALRGLCKRTEAQLAEARRVISRQLAELSQLRLERDALRESEGSVLERLEREKRASRARAAHHSEEVATLQAQYERLKTFYEAQLADTRRELSAERARLLRRDHGSVEVAAAAAAAPTRARKSDNTETAPPTRTAFPASHPGGGAITQQLHTRRHTSPDDASAAAATAVASALERVQSTPPLPLDDAATAAAARRMLEAFITQHTTALPMKSEDSVAATVASAPALADECESAASPVHGDCEGLRRAPDDEAEAVEQHEPPPPQQQQQQPSALTVVDVCDADASESDTDVTVLVSAPAAPLIHRAPPSHDVRVSAAKALLKGMEALFDD</sequence>
<dbReference type="Proteomes" id="UP001430356">
    <property type="component" value="Unassembled WGS sequence"/>
</dbReference>
<feature type="compositionally biased region" description="Pro residues" evidence="7">
    <location>
        <begin position="238"/>
        <end position="250"/>
    </location>
</feature>
<feature type="compositionally biased region" description="Basic and acidic residues" evidence="7">
    <location>
        <begin position="659"/>
        <end position="679"/>
    </location>
</feature>
<feature type="compositionally biased region" description="Pro residues" evidence="7">
    <location>
        <begin position="272"/>
        <end position="291"/>
    </location>
</feature>
<dbReference type="PANTHER" id="PTHR45973:SF9">
    <property type="entry name" value="LEUCINE-RICH REPEAT-CONTAINING PROTEIN 46"/>
    <property type="match status" value="1"/>
</dbReference>
<evidence type="ECO:0000313" key="8">
    <source>
        <dbReference type="EMBL" id="KAK7195257.1"/>
    </source>
</evidence>
<accession>A0AAW0EMJ9</accession>
<organism evidence="8 9">
    <name type="scientific">Novymonas esmeraldas</name>
    <dbReference type="NCBI Taxonomy" id="1808958"/>
    <lineage>
        <taxon>Eukaryota</taxon>
        <taxon>Discoba</taxon>
        <taxon>Euglenozoa</taxon>
        <taxon>Kinetoplastea</taxon>
        <taxon>Metakinetoplastina</taxon>
        <taxon>Trypanosomatida</taxon>
        <taxon>Trypanosomatidae</taxon>
        <taxon>Novymonas</taxon>
    </lineage>
</organism>
<evidence type="ECO:0000256" key="3">
    <source>
        <dbReference type="ARBA" id="ARBA00022737"/>
    </source>
</evidence>
<dbReference type="InterPro" id="IPR050576">
    <property type="entry name" value="Cilia_flagella_integrity"/>
</dbReference>
<protein>
    <submittedName>
        <fullName evidence="8">Leucine rich repeat/Leucine Rich repeats (2 copies)/Leucine Rich Repeat</fullName>
    </submittedName>
</protein>
<feature type="region of interest" description="Disordered" evidence="7">
    <location>
        <begin position="532"/>
        <end position="586"/>
    </location>
</feature>
<keyword evidence="4" id="KW-0969">Cilium</keyword>
<evidence type="ECO:0000256" key="1">
    <source>
        <dbReference type="ARBA" id="ARBA00004138"/>
    </source>
</evidence>
<feature type="compositionally biased region" description="Low complexity" evidence="7">
    <location>
        <begin position="333"/>
        <end position="348"/>
    </location>
</feature>
<evidence type="ECO:0000256" key="6">
    <source>
        <dbReference type="SAM" id="Coils"/>
    </source>
</evidence>
<feature type="coiled-coil region" evidence="6">
    <location>
        <begin position="427"/>
        <end position="518"/>
    </location>
</feature>
<feature type="compositionally biased region" description="Low complexity" evidence="7">
    <location>
        <begin position="292"/>
        <end position="307"/>
    </location>
</feature>
<dbReference type="EMBL" id="JAECZO010000050">
    <property type="protein sequence ID" value="KAK7195257.1"/>
    <property type="molecule type" value="Genomic_DNA"/>
</dbReference>
<dbReference type="SMART" id="SM00364">
    <property type="entry name" value="LRR_BAC"/>
    <property type="match status" value="4"/>
</dbReference>
<dbReference type="Gene3D" id="3.80.10.10">
    <property type="entry name" value="Ribonuclease Inhibitor"/>
    <property type="match status" value="2"/>
</dbReference>
<comment type="caution">
    <text evidence="8">The sequence shown here is derived from an EMBL/GenBank/DDBJ whole genome shotgun (WGS) entry which is preliminary data.</text>
</comment>
<dbReference type="SUPFAM" id="SSF52075">
    <property type="entry name" value="Outer arm dynein light chain 1"/>
    <property type="match status" value="1"/>
</dbReference>
<feature type="compositionally biased region" description="Polar residues" evidence="7">
    <location>
        <begin position="383"/>
        <end position="393"/>
    </location>
</feature>
<feature type="region of interest" description="Disordered" evidence="7">
    <location>
        <begin position="653"/>
        <end position="693"/>
    </location>
</feature>
<dbReference type="PANTHER" id="PTHR45973">
    <property type="entry name" value="PROTEIN PHOSPHATASE 1 REGULATORY SUBUNIT SDS22-RELATED"/>
    <property type="match status" value="1"/>
</dbReference>
<keyword evidence="5" id="KW-0966">Cell projection</keyword>
<feature type="region of interest" description="Disordered" evidence="7">
    <location>
        <begin position="211"/>
        <end position="398"/>
    </location>
</feature>
<keyword evidence="2" id="KW-0433">Leucine-rich repeat</keyword>
<dbReference type="InterPro" id="IPR003591">
    <property type="entry name" value="Leu-rich_rpt_typical-subtyp"/>
</dbReference>
<keyword evidence="3" id="KW-0677">Repeat</keyword>
<dbReference type="InterPro" id="IPR001611">
    <property type="entry name" value="Leu-rich_rpt"/>
</dbReference>
<evidence type="ECO:0000313" key="9">
    <source>
        <dbReference type="Proteomes" id="UP001430356"/>
    </source>
</evidence>
<dbReference type="InterPro" id="IPR032675">
    <property type="entry name" value="LRR_dom_sf"/>
</dbReference>
<evidence type="ECO:0000256" key="7">
    <source>
        <dbReference type="SAM" id="MobiDB-lite"/>
    </source>
</evidence>